<organism evidence="2 4">
    <name type="scientific">Pediococcus ethanolidurans</name>
    <dbReference type="NCBI Taxonomy" id="319653"/>
    <lineage>
        <taxon>Bacteria</taxon>
        <taxon>Bacillati</taxon>
        <taxon>Bacillota</taxon>
        <taxon>Bacilli</taxon>
        <taxon>Lactobacillales</taxon>
        <taxon>Lactobacillaceae</taxon>
        <taxon>Pediococcus</taxon>
    </lineage>
</organism>
<dbReference type="OrthoDB" id="6440753at2"/>
<keyword evidence="2" id="KW-0167">Capsid protein</keyword>
<gene>
    <name evidence="2" type="ORF">IV87_GL001846</name>
    <name evidence="3" type="ORF">SAMN04487973_102150</name>
</gene>
<dbReference type="EMBL" id="JQBY01000006">
    <property type="protein sequence ID" value="KRN82892.1"/>
    <property type="molecule type" value="Genomic_DNA"/>
</dbReference>
<proteinExistence type="predicted"/>
<dbReference type="PATRIC" id="fig|319653.3.peg.1879"/>
<evidence type="ECO:0000313" key="5">
    <source>
        <dbReference type="Proteomes" id="UP000182818"/>
    </source>
</evidence>
<accession>A0A0R2K6T2</accession>
<dbReference type="STRING" id="319653.SAMN04487973_102150"/>
<dbReference type="Proteomes" id="UP000182818">
    <property type="component" value="Unassembled WGS sequence"/>
</dbReference>
<reference evidence="3 5" key="2">
    <citation type="submission" date="2016-10" db="EMBL/GenBank/DDBJ databases">
        <authorList>
            <person name="Varghese N."/>
            <person name="Submissions S."/>
        </authorList>
    </citation>
    <scope>NUCLEOTIDE SEQUENCE [LARGE SCALE GENOMIC DNA]</scope>
    <source>
        <strain evidence="3 5">CGMCC 1.3889</strain>
    </source>
</reference>
<evidence type="ECO:0000313" key="2">
    <source>
        <dbReference type="EMBL" id="KRN82892.1"/>
    </source>
</evidence>
<keyword evidence="2" id="KW-0946">Virion</keyword>
<comment type="caution">
    <text evidence="2">The sequence shown here is derived from an EMBL/GenBank/DDBJ whole genome shotgun (WGS) entry which is preliminary data.</text>
</comment>
<dbReference type="GeneID" id="76043202"/>
<evidence type="ECO:0000313" key="3">
    <source>
        <dbReference type="EMBL" id="SER17760.1"/>
    </source>
</evidence>
<reference evidence="2 4" key="1">
    <citation type="journal article" date="2015" name="Genome Announc.">
        <title>Expanding the biotechnology potential of lactobacilli through comparative genomics of 213 strains and associated genera.</title>
        <authorList>
            <person name="Sun Z."/>
            <person name="Harris H.M."/>
            <person name="McCann A."/>
            <person name="Guo C."/>
            <person name="Argimon S."/>
            <person name="Zhang W."/>
            <person name="Yang X."/>
            <person name="Jeffery I.B."/>
            <person name="Cooney J.C."/>
            <person name="Kagawa T.F."/>
            <person name="Liu W."/>
            <person name="Song Y."/>
            <person name="Salvetti E."/>
            <person name="Wrobel A."/>
            <person name="Rasinkangas P."/>
            <person name="Parkhill J."/>
            <person name="Rea M.C."/>
            <person name="O'Sullivan O."/>
            <person name="Ritari J."/>
            <person name="Douillard F.P."/>
            <person name="Paul Ross R."/>
            <person name="Yang R."/>
            <person name="Briner A.E."/>
            <person name="Felis G.E."/>
            <person name="de Vos W.M."/>
            <person name="Barrangou R."/>
            <person name="Klaenhammer T.R."/>
            <person name="Caufield P.W."/>
            <person name="Cui Y."/>
            <person name="Zhang H."/>
            <person name="O'Toole P.W."/>
        </authorList>
    </citation>
    <scope>NUCLEOTIDE SEQUENCE [LARGE SCALE GENOMIC DNA]</scope>
    <source>
        <strain evidence="2 4">DSM 22301</strain>
    </source>
</reference>
<dbReference type="RefSeq" id="WP_057805589.1">
    <property type="nucleotide sequence ID" value="NZ_BJYP01000011.1"/>
</dbReference>
<dbReference type="EMBL" id="FOGK01000002">
    <property type="protein sequence ID" value="SER17760.1"/>
    <property type="molecule type" value="Genomic_DNA"/>
</dbReference>
<evidence type="ECO:0000256" key="1">
    <source>
        <dbReference type="SAM" id="MobiDB-lite"/>
    </source>
</evidence>
<sequence>MAQFQLSDAIIPSVFGPYVQNVSTKTNRFIQSGITTPNTDDQVNTQLLAPGDFITLPYINDLEGDPESWTDQGDIAVAGLTTGEQRAFKFRLEKAFGATDISNLVSGANALETIAQRFGAYWNRVDQNILLKTLAGVFANSDVATAKLYDETVKAPTNTFGAAGFLGAIALLGDLQDSTVSKIAVNSAVYGQMKLLQMIDTVQPAGAVVPINVYNGMQIVVDDDIPVNADGTTTAYVFGAGAVGYATAQPANAVETEREARKQGGRTNIINRRVIATHVNGTSVAKDFTPAGQTVTIDELAKDTTWASITDPRNIKVIAYKAKLDSQFVPASTGSTDSGATSSAAGSDAAAGSSAASSAASSASGN</sequence>
<protein>
    <submittedName>
        <fullName evidence="2">Phage coat protein</fullName>
    </submittedName>
</protein>
<keyword evidence="5" id="KW-1185">Reference proteome</keyword>
<dbReference type="Proteomes" id="UP000051749">
    <property type="component" value="Unassembled WGS sequence"/>
</dbReference>
<feature type="region of interest" description="Disordered" evidence="1">
    <location>
        <begin position="330"/>
        <end position="366"/>
    </location>
</feature>
<evidence type="ECO:0000313" key="4">
    <source>
        <dbReference type="Proteomes" id="UP000051749"/>
    </source>
</evidence>
<name>A0A0R2K6T2_9LACO</name>
<feature type="compositionally biased region" description="Low complexity" evidence="1">
    <location>
        <begin position="331"/>
        <end position="366"/>
    </location>
</feature>
<dbReference type="AlphaFoldDB" id="A0A0R2K6T2"/>